<dbReference type="AlphaFoldDB" id="A0A1I4QT84"/>
<dbReference type="Proteomes" id="UP000199611">
    <property type="component" value="Unassembled WGS sequence"/>
</dbReference>
<keyword evidence="1" id="KW-0732">Signal</keyword>
<feature type="chain" id="PRO_5011727928" description="Lipoprotein" evidence="1">
    <location>
        <begin position="23"/>
        <end position="208"/>
    </location>
</feature>
<dbReference type="STRING" id="39841.SAMN05660836_00198"/>
<dbReference type="RefSeq" id="WP_093392768.1">
    <property type="nucleotide sequence ID" value="NZ_FOUU01000001.1"/>
</dbReference>
<dbReference type="PROSITE" id="PS51257">
    <property type="entry name" value="PROKAR_LIPOPROTEIN"/>
    <property type="match status" value="1"/>
</dbReference>
<feature type="signal peptide" evidence="1">
    <location>
        <begin position="1"/>
        <end position="22"/>
    </location>
</feature>
<dbReference type="OrthoDB" id="218952at2"/>
<reference evidence="2 3" key="1">
    <citation type="submission" date="2016-10" db="EMBL/GenBank/DDBJ databases">
        <authorList>
            <person name="de Groot N.N."/>
        </authorList>
    </citation>
    <scope>NUCLEOTIDE SEQUENCE [LARGE SCALE GENOMIC DNA]</scope>
    <source>
        <strain evidence="2 3">DSM 9990</strain>
    </source>
</reference>
<accession>A0A1I4QT84</accession>
<organism evidence="2 3">
    <name type="scientific">Thermodesulforhabdus norvegica</name>
    <dbReference type="NCBI Taxonomy" id="39841"/>
    <lineage>
        <taxon>Bacteria</taxon>
        <taxon>Pseudomonadati</taxon>
        <taxon>Thermodesulfobacteriota</taxon>
        <taxon>Syntrophobacteria</taxon>
        <taxon>Syntrophobacterales</taxon>
        <taxon>Thermodesulforhabdaceae</taxon>
        <taxon>Thermodesulforhabdus</taxon>
    </lineage>
</organism>
<proteinExistence type="predicted"/>
<dbReference type="EMBL" id="FOUU01000001">
    <property type="protein sequence ID" value="SFM42916.1"/>
    <property type="molecule type" value="Genomic_DNA"/>
</dbReference>
<evidence type="ECO:0000313" key="3">
    <source>
        <dbReference type="Proteomes" id="UP000199611"/>
    </source>
</evidence>
<evidence type="ECO:0008006" key="4">
    <source>
        <dbReference type="Google" id="ProtNLM"/>
    </source>
</evidence>
<keyword evidence="3" id="KW-1185">Reference proteome</keyword>
<gene>
    <name evidence="2" type="ORF">SAMN05660836_00198</name>
</gene>
<sequence length="208" mass="23564">MRYGVVCLCVLACFLMSSCASSWRWEEKRGVHIESPRIIKPLESPLFGEYAGILVLPLLSKNCPASWQEKFARFYANSLIERRVFAETRFFPVHNLQIEDALAVARREGKDFLLYGRVDRLLATGGGQPQGVRIEIWILGVKNGNTRFHVLQEGYSTPGKDIDLYWKTYTGRPGAGVEFIVRELADQFADVVADSEREARKKMKGSSD</sequence>
<name>A0A1I4QT84_9BACT</name>
<evidence type="ECO:0000313" key="2">
    <source>
        <dbReference type="EMBL" id="SFM42916.1"/>
    </source>
</evidence>
<protein>
    <recommendedName>
        <fullName evidence="4">Lipoprotein</fullName>
    </recommendedName>
</protein>
<evidence type="ECO:0000256" key="1">
    <source>
        <dbReference type="SAM" id="SignalP"/>
    </source>
</evidence>